<comment type="subunit">
    <text evidence="7">Interacts with UvrB in an incision complex.</text>
</comment>
<evidence type="ECO:0000256" key="3">
    <source>
        <dbReference type="ARBA" id="ARBA00022769"/>
    </source>
</evidence>
<evidence type="ECO:0000256" key="4">
    <source>
        <dbReference type="ARBA" id="ARBA00022881"/>
    </source>
</evidence>
<dbReference type="InterPro" id="IPR001943">
    <property type="entry name" value="UVR_dom"/>
</dbReference>
<dbReference type="InterPro" id="IPR035901">
    <property type="entry name" value="GIY-YIG_endonuc_sf"/>
</dbReference>
<evidence type="ECO:0000256" key="7">
    <source>
        <dbReference type="HAMAP-Rule" id="MF_00203"/>
    </source>
</evidence>
<gene>
    <name evidence="7" type="primary">uvrC</name>
    <name evidence="12" type="ORF">ATN84_10455</name>
</gene>
<dbReference type="Pfam" id="PF14520">
    <property type="entry name" value="HHH_5"/>
    <property type="match status" value="1"/>
</dbReference>
<dbReference type="GO" id="GO:0003677">
    <property type="term" value="F:DNA binding"/>
    <property type="evidence" value="ECO:0007669"/>
    <property type="project" value="UniProtKB-UniRule"/>
</dbReference>
<dbReference type="Gene3D" id="3.40.1440.10">
    <property type="entry name" value="GIY-YIG endonuclease"/>
    <property type="match status" value="1"/>
</dbReference>
<evidence type="ECO:0000256" key="5">
    <source>
        <dbReference type="ARBA" id="ARBA00023204"/>
    </source>
</evidence>
<feature type="domain" description="GIY-YIG" evidence="10">
    <location>
        <begin position="81"/>
        <end position="159"/>
    </location>
</feature>
<dbReference type="InterPro" id="IPR003583">
    <property type="entry name" value="Hlx-hairpin-Hlx_DNA-bd_motif"/>
</dbReference>
<comment type="subcellular location">
    <subcellularLocation>
        <location evidence="7">Cytoplasm</location>
    </subcellularLocation>
</comment>
<sequence length="698" mass="77894">MNGSKKTELQRAGRQDDVAGFLMDETENEDETLDQEETVEARGTALTDAIKWDSALEDADEATAELSGADIINAFVKRLPNKPGVYRMFNRDGDVLYVGKARSLKKRVTNYTRLGGHTNRIARMIRETATMEFVVTRTETEALLLEANLIKRLRPRFNVLMRDDKSFPYILMTGDHRAPGIFKHRGARSRKGDYFGPFASAGAVGHTLNALQRAFLLRTCTDSVFESRTRPCLLYQIKRCSGPCTHEISDEDYAALVGEAKAFLSGKSQAVKEHLSETMREASAELDFERAAIYRDRLAALSHVQSHQGINPQTVEEADVFAIHHEGGMTCIQVFFFRTGQNWGNRAYFPKADASLANAEVLGAFLSQFYDDKPCPRLVLLSEAVEDQELLAEALSTRAGHRVQVNVPQRGEKKFLVDHALTNAREALGRRLAETSSQARLLKGLAETFELHQVPRRIEVYDNSHIMGTNAVGGMIVAGPEGFVKNQYRKFNIRSQDITPGDDFGMMREVIERRFARLVKEHGLPAERQVAEAEAAEDIDISGDGFPAWPDLILIDGGQGQVGAVRGILAEMGIGHLVTSIGIAKGVDRDAGRERFFVEGKQPFTLPPRDPVLYFIQRLRDEAHRFAIGTHRARRKKEMVKNPLDEIAGIGPARKRALLHQFGTAKAISRAAVKDLMQVDGISEAMARAIRDHFHEER</sequence>
<dbReference type="FunFam" id="3.40.1440.10:FF:000001">
    <property type="entry name" value="UvrABC system protein C"/>
    <property type="match status" value="1"/>
</dbReference>
<keyword evidence="6 7" id="KW-0742">SOS response</keyword>
<dbReference type="PANTHER" id="PTHR30562:SF1">
    <property type="entry name" value="UVRABC SYSTEM PROTEIN C"/>
    <property type="match status" value="1"/>
</dbReference>
<dbReference type="InterPro" id="IPR000305">
    <property type="entry name" value="GIY-YIG_endonuc"/>
</dbReference>
<proteinExistence type="inferred from homology"/>
<comment type="function">
    <text evidence="7">The UvrABC repair system catalyzes the recognition and processing of DNA lesions. UvrC both incises the 5' and 3' sides of the lesion. The N-terminal half is responsible for the 3' incision and the C-terminal half is responsible for the 5' incision.</text>
</comment>
<evidence type="ECO:0000256" key="1">
    <source>
        <dbReference type="ARBA" id="ARBA00022490"/>
    </source>
</evidence>
<dbReference type="Gene3D" id="3.30.420.340">
    <property type="entry name" value="UvrC, RNAse H endonuclease domain"/>
    <property type="match status" value="1"/>
</dbReference>
<dbReference type="SUPFAM" id="SSF46600">
    <property type="entry name" value="C-terminal UvrC-binding domain of UvrB"/>
    <property type="match status" value="1"/>
</dbReference>
<feature type="domain" description="UVR" evidence="9">
    <location>
        <begin position="269"/>
        <end position="304"/>
    </location>
</feature>
<dbReference type="SMART" id="SM00278">
    <property type="entry name" value="HhH1"/>
    <property type="match status" value="2"/>
</dbReference>
<dbReference type="InterPro" id="IPR001162">
    <property type="entry name" value="UvrC_RNase_H_dom"/>
</dbReference>
<dbReference type="GO" id="GO:0005737">
    <property type="term" value="C:cytoplasm"/>
    <property type="evidence" value="ECO:0007669"/>
    <property type="project" value="UniProtKB-SubCell"/>
</dbReference>
<evidence type="ECO:0000313" key="13">
    <source>
        <dbReference type="Proteomes" id="UP000070107"/>
    </source>
</evidence>
<dbReference type="PROSITE" id="PS50151">
    <property type="entry name" value="UVR"/>
    <property type="match status" value="1"/>
</dbReference>
<dbReference type="InterPro" id="IPR050066">
    <property type="entry name" value="UvrABC_protein_C"/>
</dbReference>
<evidence type="ECO:0000256" key="2">
    <source>
        <dbReference type="ARBA" id="ARBA00022763"/>
    </source>
</evidence>
<dbReference type="CDD" id="cd10434">
    <property type="entry name" value="GIY-YIG_UvrC_Cho"/>
    <property type="match status" value="1"/>
</dbReference>
<dbReference type="RefSeq" id="WP_068881926.1">
    <property type="nucleotide sequence ID" value="NZ_LNTU01000012.1"/>
</dbReference>
<reference evidence="12 13" key="1">
    <citation type="submission" date="2015-11" db="EMBL/GenBank/DDBJ databases">
        <title>Draft genome sequence of Paramesorhizobium deserti A-3-E, a strain highly resistant to diverse beta-lactam antibiotics.</title>
        <authorList>
            <person name="Lv R."/>
            <person name="Yang X."/>
            <person name="Fang N."/>
            <person name="Guo J."/>
            <person name="Luo X."/>
            <person name="Peng F."/>
            <person name="Yang R."/>
            <person name="Cui Y."/>
            <person name="Fang C."/>
            <person name="Song Y."/>
        </authorList>
    </citation>
    <scope>NUCLEOTIDE SEQUENCE [LARGE SCALE GENOMIC DNA]</scope>
    <source>
        <strain evidence="12 13">A-3-E</strain>
    </source>
</reference>
<dbReference type="SUPFAM" id="SSF82771">
    <property type="entry name" value="GIY-YIG endonuclease"/>
    <property type="match status" value="1"/>
</dbReference>
<evidence type="ECO:0000259" key="9">
    <source>
        <dbReference type="PROSITE" id="PS50151"/>
    </source>
</evidence>
<evidence type="ECO:0000259" key="10">
    <source>
        <dbReference type="PROSITE" id="PS50164"/>
    </source>
</evidence>
<feature type="compositionally biased region" description="Basic and acidic residues" evidence="8">
    <location>
        <begin position="1"/>
        <end position="17"/>
    </location>
</feature>
<dbReference type="InterPro" id="IPR004791">
    <property type="entry name" value="UvrC"/>
</dbReference>
<dbReference type="PROSITE" id="PS50164">
    <property type="entry name" value="GIY_YIG"/>
    <property type="match status" value="1"/>
</dbReference>
<keyword evidence="3 7" id="KW-0228">DNA excision</keyword>
<evidence type="ECO:0000313" key="12">
    <source>
        <dbReference type="EMBL" id="KXF77741.1"/>
    </source>
</evidence>
<dbReference type="FunFam" id="3.30.420.340:FF:000001">
    <property type="entry name" value="UvrABC system protein C"/>
    <property type="match status" value="1"/>
</dbReference>
<dbReference type="InterPro" id="IPR010994">
    <property type="entry name" value="RuvA_2-like"/>
</dbReference>
<keyword evidence="13" id="KW-1185">Reference proteome</keyword>
<dbReference type="NCBIfam" id="NF001824">
    <property type="entry name" value="PRK00558.1-5"/>
    <property type="match status" value="1"/>
</dbReference>
<protein>
    <recommendedName>
        <fullName evidence="7">UvrABC system protein C</fullName>
        <shortName evidence="7">Protein UvrC</shortName>
    </recommendedName>
    <alternativeName>
        <fullName evidence="7">Excinuclease ABC subunit C</fullName>
    </alternativeName>
</protein>
<keyword evidence="4 7" id="KW-0267">Excision nuclease</keyword>
<dbReference type="Pfam" id="PF08459">
    <property type="entry name" value="UvrC_RNaseH_dom"/>
    <property type="match status" value="1"/>
</dbReference>
<comment type="similarity">
    <text evidence="7">Belongs to the UvrC family.</text>
</comment>
<keyword evidence="2 7" id="KW-0227">DNA damage</keyword>
<dbReference type="Gene3D" id="4.10.860.10">
    <property type="entry name" value="UVR domain"/>
    <property type="match status" value="1"/>
</dbReference>
<dbReference type="AlphaFoldDB" id="A0A135HX39"/>
<dbReference type="Proteomes" id="UP000070107">
    <property type="component" value="Unassembled WGS sequence"/>
</dbReference>
<dbReference type="GO" id="GO:0006289">
    <property type="term" value="P:nucleotide-excision repair"/>
    <property type="evidence" value="ECO:0007669"/>
    <property type="project" value="UniProtKB-UniRule"/>
</dbReference>
<dbReference type="Gene3D" id="1.10.150.20">
    <property type="entry name" value="5' to 3' exonuclease, C-terminal subdomain"/>
    <property type="match status" value="1"/>
</dbReference>
<dbReference type="NCBIfam" id="TIGR00194">
    <property type="entry name" value="uvrC"/>
    <property type="match status" value="1"/>
</dbReference>
<keyword evidence="5 7" id="KW-0234">DNA repair</keyword>
<dbReference type="PANTHER" id="PTHR30562">
    <property type="entry name" value="UVRC/OXIDOREDUCTASE"/>
    <property type="match status" value="1"/>
</dbReference>
<evidence type="ECO:0000259" key="11">
    <source>
        <dbReference type="PROSITE" id="PS50165"/>
    </source>
</evidence>
<feature type="domain" description="UvrC family homology region profile" evidence="11">
    <location>
        <begin position="320"/>
        <end position="569"/>
    </location>
</feature>
<dbReference type="InterPro" id="IPR036876">
    <property type="entry name" value="UVR_dom_sf"/>
</dbReference>
<keyword evidence="1 7" id="KW-0963">Cytoplasm</keyword>
<dbReference type="SUPFAM" id="SSF47781">
    <property type="entry name" value="RuvA domain 2-like"/>
    <property type="match status" value="1"/>
</dbReference>
<dbReference type="PROSITE" id="PS50165">
    <property type="entry name" value="UVRC"/>
    <property type="match status" value="1"/>
</dbReference>
<name>A0A135HX39_9HYPH</name>
<dbReference type="STRING" id="1494590.ATN84_10455"/>
<comment type="caution">
    <text evidence="12">The sequence shown here is derived from an EMBL/GenBank/DDBJ whole genome shotgun (WGS) entry which is preliminary data.</text>
</comment>
<dbReference type="HAMAP" id="MF_00203">
    <property type="entry name" value="UvrC"/>
    <property type="match status" value="1"/>
</dbReference>
<accession>A0A135HX39</accession>
<dbReference type="GO" id="GO:0009381">
    <property type="term" value="F:excinuclease ABC activity"/>
    <property type="evidence" value="ECO:0007669"/>
    <property type="project" value="UniProtKB-UniRule"/>
</dbReference>
<dbReference type="GO" id="GO:0009432">
    <property type="term" value="P:SOS response"/>
    <property type="evidence" value="ECO:0007669"/>
    <property type="project" value="UniProtKB-UniRule"/>
</dbReference>
<dbReference type="Pfam" id="PF22920">
    <property type="entry name" value="UvrC_RNaseH"/>
    <property type="match status" value="1"/>
</dbReference>
<dbReference type="Pfam" id="PF01541">
    <property type="entry name" value="GIY-YIG"/>
    <property type="match status" value="1"/>
</dbReference>
<dbReference type="Pfam" id="PF02151">
    <property type="entry name" value="UVR"/>
    <property type="match status" value="1"/>
</dbReference>
<dbReference type="SMART" id="SM00465">
    <property type="entry name" value="GIYc"/>
    <property type="match status" value="1"/>
</dbReference>
<organism evidence="12 13">
    <name type="scientific">Paramesorhizobium deserti</name>
    <dbReference type="NCBI Taxonomy" id="1494590"/>
    <lineage>
        <taxon>Bacteria</taxon>
        <taxon>Pseudomonadati</taxon>
        <taxon>Pseudomonadota</taxon>
        <taxon>Alphaproteobacteria</taxon>
        <taxon>Hyphomicrobiales</taxon>
        <taxon>Phyllobacteriaceae</taxon>
        <taxon>Paramesorhizobium</taxon>
    </lineage>
</organism>
<dbReference type="GO" id="GO:0009380">
    <property type="term" value="C:excinuclease repair complex"/>
    <property type="evidence" value="ECO:0007669"/>
    <property type="project" value="InterPro"/>
</dbReference>
<evidence type="ECO:0000256" key="8">
    <source>
        <dbReference type="SAM" id="MobiDB-lite"/>
    </source>
</evidence>
<feature type="compositionally biased region" description="Acidic residues" evidence="8">
    <location>
        <begin position="24"/>
        <end position="38"/>
    </location>
</feature>
<dbReference type="InterPro" id="IPR038476">
    <property type="entry name" value="UvrC_RNase_H_dom_sf"/>
</dbReference>
<feature type="region of interest" description="Disordered" evidence="8">
    <location>
        <begin position="1"/>
        <end position="40"/>
    </location>
</feature>
<dbReference type="InterPro" id="IPR047296">
    <property type="entry name" value="GIY-YIG_UvrC_Cho"/>
</dbReference>
<evidence type="ECO:0000256" key="6">
    <source>
        <dbReference type="ARBA" id="ARBA00023236"/>
    </source>
</evidence>
<dbReference type="EMBL" id="LNTU01000012">
    <property type="protein sequence ID" value="KXF77741.1"/>
    <property type="molecule type" value="Genomic_DNA"/>
</dbReference>